<gene>
    <name evidence="1" type="ORF">TM448B00799_0008</name>
</gene>
<keyword evidence="1" id="KW-0808">Transferase</keyword>
<proteinExistence type="predicted"/>
<keyword evidence="1" id="KW-0489">Methyltransferase</keyword>
<name>A0A6M3XFV3_9ZZZZ</name>
<protein>
    <submittedName>
        <fullName evidence="1">Putative methyltransferase</fullName>
    </submittedName>
</protein>
<dbReference type="GO" id="GO:0008168">
    <property type="term" value="F:methyltransferase activity"/>
    <property type="evidence" value="ECO:0007669"/>
    <property type="project" value="UniProtKB-KW"/>
</dbReference>
<organism evidence="1">
    <name type="scientific">viral metagenome</name>
    <dbReference type="NCBI Taxonomy" id="1070528"/>
    <lineage>
        <taxon>unclassified sequences</taxon>
        <taxon>metagenomes</taxon>
        <taxon>organismal metagenomes</taxon>
    </lineage>
</organism>
<dbReference type="AlphaFoldDB" id="A0A6M3XFV3"/>
<evidence type="ECO:0000313" key="1">
    <source>
        <dbReference type="EMBL" id="QJH96734.1"/>
    </source>
</evidence>
<reference evidence="1" key="1">
    <citation type="submission" date="2020-03" db="EMBL/GenBank/DDBJ databases">
        <title>The deep terrestrial virosphere.</title>
        <authorList>
            <person name="Holmfeldt K."/>
            <person name="Nilsson E."/>
            <person name="Simone D."/>
            <person name="Lopez-Fernandez M."/>
            <person name="Wu X."/>
            <person name="de Brujin I."/>
            <person name="Lundin D."/>
            <person name="Andersson A."/>
            <person name="Bertilsson S."/>
            <person name="Dopson M."/>
        </authorList>
    </citation>
    <scope>NUCLEOTIDE SEQUENCE</scope>
    <source>
        <strain evidence="1">TM448B00799</strain>
    </source>
</reference>
<dbReference type="GO" id="GO:0032259">
    <property type="term" value="P:methylation"/>
    <property type="evidence" value="ECO:0007669"/>
    <property type="project" value="UniProtKB-KW"/>
</dbReference>
<sequence length="1199" mass="136844">MVKREAPAPKRVFKREGRLEINPLLIQAFGITPEEIGDVIKSAEEPEAMRDMFAFLSDYATLSDPGTRLSISGDKLDFLVADMRRRMARVADFYEYHAKTSGDLEEEERLLKFANKAKRLSLPVGDTRTDKIAYIDAVMGFQHTSGLILPLAFRITDYGREDYWPRKLLVFLRSHGMPGMVREGSAPNNSQPEINWNLNVREGRIVYMPPEEYMERVNIFNRIGISKAVEDERKAIGKGYRGIGYYPPLSEQSYRSILEGIRAGNEIDIPNLVYRNGMVENQEGFHRALVARDIGIEKIPVQVIGEMPSGFSRALNLRWNENLIEQVKAINALKGKVIGGVSMIREATTPVPEQANNGFRANPGLINKQAAYAAHRGTSFEPEKRGEQAIRGFAEGVQAVYERLKPHARTDAEKALLVSEMERFQASYAQKYNDLLYSHSRIYSTMIAGPSGFPTERMRKINEAYDNKSRETYEWKDRAERAMLKTLKGLAIEEAGGEVAVLKAKIVQAEKLQEMMVEANKIVRKKPEPGIGGVSKHQQLINLGFTERQVVEALTPDYMGRLGFPSFALTNNSANIRRMKERLIELGKREVTPTAEIPFTGGHIVDNREEDRVQIFFDQKPPQEMIDKLKGEGWRWAPSVGAWSRKRTDAALYSARRITGAALPPAPVIQPPAVPPPPVPAPQPQAVPERGKLDNVIALMEQYVRDGKTYEDFVAGLKGYYLPQSGYQINNHLDVERLSADRKEAGYNTLTELWNDTSRKLRMRMYVPPKPTRMLYPAPEVTPPRPAEEIMIVPNPETMTRDEYIKEKFRRLAQVLRQQGKPHIAARAEMGTDPEYISKFAASHRDQVVLALAQNKAVTPAVLKDYPDIVGRIRKENEEILAKIRAERERIKAIERIEETELNAELNRLPPALKRHAETEIYGTLHLPETHKDYRNRYYIALGKVRRIAFEFAGGKEPLPPVQPQVLLLPLPYPEVRKEEPVEPLSPEYERVLKAYLEKRGYELTLRDFIWADKYTIRGTAKYAIRTMEEKRMREEFILKNYDIETGKKFHRGTVISALERGIKVPDEVLKDYPDLMKKEVPEPTPTVPAAVKPVQSIQDIKQQVIQSIQEAKSMVELKQILKGLGFLPLPEPEKRQLMGLYQNRFSELMGELKFGERIPEEEMRKKRRAPQKAPYAPPSRRLEEYGIKEAIIRRYGYA</sequence>
<dbReference type="EMBL" id="MT144660">
    <property type="protein sequence ID" value="QJH96734.1"/>
    <property type="molecule type" value="Genomic_DNA"/>
</dbReference>
<accession>A0A6M3XFV3</accession>